<name>A0AAP0FY98_9ASPA</name>
<dbReference type="GO" id="GO:0005506">
    <property type="term" value="F:iron ion binding"/>
    <property type="evidence" value="ECO:0007669"/>
    <property type="project" value="InterPro"/>
</dbReference>
<keyword evidence="1" id="KW-0349">Heme</keyword>
<keyword evidence="1" id="KW-0503">Monooxygenase</keyword>
<dbReference type="InterPro" id="IPR036396">
    <property type="entry name" value="Cyt_P450_sf"/>
</dbReference>
<evidence type="ECO:0000256" key="1">
    <source>
        <dbReference type="RuleBase" id="RU000461"/>
    </source>
</evidence>
<dbReference type="Gene3D" id="1.10.630.10">
    <property type="entry name" value="Cytochrome P450"/>
    <property type="match status" value="1"/>
</dbReference>
<dbReference type="InterPro" id="IPR017972">
    <property type="entry name" value="Cyt_P450_CS"/>
</dbReference>
<keyword evidence="1" id="KW-0408">Iron</keyword>
<gene>
    <name evidence="2" type="primary">CYP73A4</name>
    <name evidence="2" type="ORF">KSP39_PZI019715</name>
</gene>
<dbReference type="InterPro" id="IPR001128">
    <property type="entry name" value="Cyt_P450"/>
</dbReference>
<dbReference type="AlphaFoldDB" id="A0AAP0FY98"/>
<organism evidence="2 3">
    <name type="scientific">Platanthera zijinensis</name>
    <dbReference type="NCBI Taxonomy" id="2320716"/>
    <lineage>
        <taxon>Eukaryota</taxon>
        <taxon>Viridiplantae</taxon>
        <taxon>Streptophyta</taxon>
        <taxon>Embryophyta</taxon>
        <taxon>Tracheophyta</taxon>
        <taxon>Spermatophyta</taxon>
        <taxon>Magnoliopsida</taxon>
        <taxon>Liliopsida</taxon>
        <taxon>Asparagales</taxon>
        <taxon>Orchidaceae</taxon>
        <taxon>Orchidoideae</taxon>
        <taxon>Orchideae</taxon>
        <taxon>Orchidinae</taxon>
        <taxon>Platanthera</taxon>
    </lineage>
</organism>
<protein>
    <submittedName>
        <fullName evidence="2">Trans-cinnamate 4-monooxygenase</fullName>
    </submittedName>
</protein>
<dbReference type="Pfam" id="PF00067">
    <property type="entry name" value="p450"/>
    <property type="match status" value="1"/>
</dbReference>
<dbReference type="EMBL" id="JBBWWQ010000017">
    <property type="protein sequence ID" value="KAK8924231.1"/>
    <property type="molecule type" value="Genomic_DNA"/>
</dbReference>
<dbReference type="Proteomes" id="UP001418222">
    <property type="component" value="Unassembled WGS sequence"/>
</dbReference>
<dbReference type="GO" id="GO:0004497">
    <property type="term" value="F:monooxygenase activity"/>
    <property type="evidence" value="ECO:0007669"/>
    <property type="project" value="UniProtKB-KW"/>
</dbReference>
<dbReference type="GO" id="GO:0016705">
    <property type="term" value="F:oxidoreductase activity, acting on paired donors, with incorporation or reduction of molecular oxygen"/>
    <property type="evidence" value="ECO:0007669"/>
    <property type="project" value="InterPro"/>
</dbReference>
<dbReference type="SUPFAM" id="SSF48264">
    <property type="entry name" value="Cytochrome P450"/>
    <property type="match status" value="1"/>
</dbReference>
<reference evidence="2 3" key="1">
    <citation type="journal article" date="2022" name="Nat. Plants">
        <title>Genomes of leafy and leafless Platanthera orchids illuminate the evolution of mycoheterotrophy.</title>
        <authorList>
            <person name="Li M.H."/>
            <person name="Liu K.W."/>
            <person name="Li Z."/>
            <person name="Lu H.C."/>
            <person name="Ye Q.L."/>
            <person name="Zhang D."/>
            <person name="Wang J.Y."/>
            <person name="Li Y.F."/>
            <person name="Zhong Z.M."/>
            <person name="Liu X."/>
            <person name="Yu X."/>
            <person name="Liu D.K."/>
            <person name="Tu X.D."/>
            <person name="Liu B."/>
            <person name="Hao Y."/>
            <person name="Liao X.Y."/>
            <person name="Jiang Y.T."/>
            <person name="Sun W.H."/>
            <person name="Chen J."/>
            <person name="Chen Y.Q."/>
            <person name="Ai Y."/>
            <person name="Zhai J.W."/>
            <person name="Wu S.S."/>
            <person name="Zhou Z."/>
            <person name="Hsiao Y.Y."/>
            <person name="Wu W.L."/>
            <person name="Chen Y.Y."/>
            <person name="Lin Y.F."/>
            <person name="Hsu J.L."/>
            <person name="Li C.Y."/>
            <person name="Wang Z.W."/>
            <person name="Zhao X."/>
            <person name="Zhong W.Y."/>
            <person name="Ma X.K."/>
            <person name="Ma L."/>
            <person name="Huang J."/>
            <person name="Chen G.Z."/>
            <person name="Huang M.Z."/>
            <person name="Huang L."/>
            <person name="Peng D.H."/>
            <person name="Luo Y.B."/>
            <person name="Zou S.Q."/>
            <person name="Chen S.P."/>
            <person name="Lan S."/>
            <person name="Tsai W.C."/>
            <person name="Van de Peer Y."/>
            <person name="Liu Z.J."/>
        </authorList>
    </citation>
    <scope>NUCLEOTIDE SEQUENCE [LARGE SCALE GENOMIC DNA]</scope>
    <source>
        <strain evidence="2">Lor287</strain>
    </source>
</reference>
<keyword evidence="1" id="KW-0560">Oxidoreductase</keyword>
<proteinExistence type="inferred from homology"/>
<evidence type="ECO:0000313" key="2">
    <source>
        <dbReference type="EMBL" id="KAK8924231.1"/>
    </source>
</evidence>
<keyword evidence="1" id="KW-0479">Metal-binding</keyword>
<keyword evidence="3" id="KW-1185">Reference proteome</keyword>
<sequence length="56" mass="6007">MAAPQILRCGKTPAASGRRFGEGEGEGFHFLPFGWGRRRCPGEGLAYRLMGLAVGL</sequence>
<comment type="caution">
    <text evidence="2">The sequence shown here is derived from an EMBL/GenBank/DDBJ whole genome shotgun (WGS) entry which is preliminary data.</text>
</comment>
<dbReference type="GO" id="GO:0020037">
    <property type="term" value="F:heme binding"/>
    <property type="evidence" value="ECO:0007669"/>
    <property type="project" value="InterPro"/>
</dbReference>
<comment type="similarity">
    <text evidence="1">Belongs to the cytochrome P450 family.</text>
</comment>
<accession>A0AAP0FY98</accession>
<evidence type="ECO:0000313" key="3">
    <source>
        <dbReference type="Proteomes" id="UP001418222"/>
    </source>
</evidence>
<dbReference type="PROSITE" id="PS00086">
    <property type="entry name" value="CYTOCHROME_P450"/>
    <property type="match status" value="1"/>
</dbReference>